<evidence type="ECO:0000256" key="3">
    <source>
        <dbReference type="ARBA" id="ARBA00022741"/>
    </source>
</evidence>
<dbReference type="SMART" id="SM00382">
    <property type="entry name" value="AAA"/>
    <property type="match status" value="1"/>
</dbReference>
<dbReference type="FunFam" id="3.40.50.300:FF:000056">
    <property type="entry name" value="Cell division ATP-binding protein FtsE"/>
    <property type="match status" value="1"/>
</dbReference>
<dbReference type="CDD" id="cd03255">
    <property type="entry name" value="ABC_MJ0796_LolCDE_FtsE"/>
    <property type="match status" value="1"/>
</dbReference>
<dbReference type="PROSITE" id="PS00211">
    <property type="entry name" value="ABC_TRANSPORTER_1"/>
    <property type="match status" value="1"/>
</dbReference>
<dbReference type="HOGENOM" id="CLU_000604_1_22_9"/>
<dbReference type="SUPFAM" id="SSF52540">
    <property type="entry name" value="P-loop containing nucleoside triphosphate hydrolases"/>
    <property type="match status" value="1"/>
</dbReference>
<dbReference type="InterPro" id="IPR015854">
    <property type="entry name" value="ABC_transpr_LolD-like"/>
</dbReference>
<dbReference type="PANTHER" id="PTHR24220">
    <property type="entry name" value="IMPORT ATP-BINDING PROTEIN"/>
    <property type="match status" value="1"/>
</dbReference>
<dbReference type="InterPro" id="IPR027417">
    <property type="entry name" value="P-loop_NTPase"/>
</dbReference>
<dbReference type="InterPro" id="IPR017871">
    <property type="entry name" value="ABC_transporter-like_CS"/>
</dbReference>
<gene>
    <name evidence="6" type="ORF">GCWU0000282_000231</name>
</gene>
<evidence type="ECO:0000313" key="7">
    <source>
        <dbReference type="Proteomes" id="UP000018227"/>
    </source>
</evidence>
<dbReference type="InterPro" id="IPR017911">
    <property type="entry name" value="MacB-like_ATP-bd"/>
</dbReference>
<keyword evidence="7" id="KW-1185">Reference proteome</keyword>
<evidence type="ECO:0000256" key="1">
    <source>
        <dbReference type="ARBA" id="ARBA00005417"/>
    </source>
</evidence>
<dbReference type="GO" id="GO:0022857">
    <property type="term" value="F:transmembrane transporter activity"/>
    <property type="evidence" value="ECO:0007669"/>
    <property type="project" value="TreeGrafter"/>
</dbReference>
<reference evidence="6 7" key="1">
    <citation type="submission" date="2013-06" db="EMBL/GenBank/DDBJ databases">
        <authorList>
            <person name="Weinstock G."/>
            <person name="Sodergren E."/>
            <person name="Clifton S."/>
            <person name="Fulton L."/>
            <person name="Fulton B."/>
            <person name="Courtney L."/>
            <person name="Fronick C."/>
            <person name="Harrison M."/>
            <person name="Strong C."/>
            <person name="Farmer C."/>
            <person name="Delahaunty K."/>
            <person name="Markovic C."/>
            <person name="Hall O."/>
            <person name="Minx P."/>
            <person name="Tomlinson C."/>
            <person name="Mitreva M."/>
            <person name="Nelson J."/>
            <person name="Hou S."/>
            <person name="Wollam A."/>
            <person name="Pepin K.H."/>
            <person name="Johnson M."/>
            <person name="Bhonagiri V."/>
            <person name="Nash W.E."/>
            <person name="Warren W."/>
            <person name="Chinwalla A."/>
            <person name="Mardis E.R."/>
            <person name="Wilson R.K."/>
        </authorList>
    </citation>
    <scope>NUCLEOTIDE SEQUENCE [LARGE SCALE GENOMIC DNA]</scope>
    <source>
        <strain evidence="6 7">ATCC 51271</strain>
    </source>
</reference>
<dbReference type="STRING" id="592026.GCWU0000282_000231"/>
<proteinExistence type="inferred from homology"/>
<dbReference type="eggNOG" id="COG1136">
    <property type="taxonomic scope" value="Bacteria"/>
</dbReference>
<comment type="caution">
    <text evidence="6">The sequence shown here is derived from an EMBL/GenBank/DDBJ whole genome shotgun (WGS) entry which is preliminary data.</text>
</comment>
<dbReference type="EMBL" id="ACIL03000003">
    <property type="protein sequence ID" value="ESL04517.1"/>
    <property type="molecule type" value="Genomic_DNA"/>
</dbReference>
<name>V2Y8T0_9FIRM</name>
<dbReference type="PANTHER" id="PTHR24220:SF689">
    <property type="entry name" value="LIPOPROTEIN-RELEASING SYSTEM ATP-BINDING PROTEIN LOLD"/>
    <property type="match status" value="1"/>
</dbReference>
<dbReference type="GO" id="GO:0005524">
    <property type="term" value="F:ATP binding"/>
    <property type="evidence" value="ECO:0007669"/>
    <property type="project" value="UniProtKB-KW"/>
</dbReference>
<organism evidence="6 7">
    <name type="scientific">Catonella morbi ATCC 51271</name>
    <dbReference type="NCBI Taxonomy" id="592026"/>
    <lineage>
        <taxon>Bacteria</taxon>
        <taxon>Bacillati</taxon>
        <taxon>Bacillota</taxon>
        <taxon>Clostridia</taxon>
        <taxon>Lachnospirales</taxon>
        <taxon>Lachnospiraceae</taxon>
        <taxon>Catonella</taxon>
    </lineage>
</organism>
<keyword evidence="4 6" id="KW-0067">ATP-binding</keyword>
<feature type="domain" description="ABC transporter" evidence="5">
    <location>
        <begin position="4"/>
        <end position="221"/>
    </location>
</feature>
<keyword evidence="2" id="KW-0813">Transport</keyword>
<evidence type="ECO:0000313" key="6">
    <source>
        <dbReference type="EMBL" id="ESL04517.1"/>
    </source>
</evidence>
<evidence type="ECO:0000256" key="4">
    <source>
        <dbReference type="ARBA" id="ARBA00022840"/>
    </source>
</evidence>
<dbReference type="RefSeq" id="WP_023353135.1">
    <property type="nucleotide sequence ID" value="NZ_KI535366.1"/>
</dbReference>
<dbReference type="InterPro" id="IPR003593">
    <property type="entry name" value="AAA+_ATPase"/>
</dbReference>
<dbReference type="InterPro" id="IPR003439">
    <property type="entry name" value="ABC_transporter-like_ATP-bd"/>
</dbReference>
<dbReference type="AlphaFoldDB" id="V2Y8T0"/>
<dbReference type="GO" id="GO:0005886">
    <property type="term" value="C:plasma membrane"/>
    <property type="evidence" value="ECO:0007669"/>
    <property type="project" value="UniProtKB-ARBA"/>
</dbReference>
<evidence type="ECO:0000259" key="5">
    <source>
        <dbReference type="PROSITE" id="PS50893"/>
    </source>
</evidence>
<dbReference type="GO" id="GO:0016887">
    <property type="term" value="F:ATP hydrolysis activity"/>
    <property type="evidence" value="ECO:0007669"/>
    <property type="project" value="InterPro"/>
</dbReference>
<comment type="similarity">
    <text evidence="1">Belongs to the ABC transporter superfamily.</text>
</comment>
<accession>V2Y8T0</accession>
<keyword evidence="3" id="KW-0547">Nucleotide-binding</keyword>
<dbReference type="Proteomes" id="UP000018227">
    <property type="component" value="Unassembled WGS sequence"/>
</dbReference>
<protein>
    <submittedName>
        <fullName evidence="6">ABC transporter, ATP-binding protein</fullName>
    </submittedName>
</protein>
<dbReference type="Gene3D" id="3.40.50.300">
    <property type="entry name" value="P-loop containing nucleotide triphosphate hydrolases"/>
    <property type="match status" value="1"/>
</dbReference>
<dbReference type="PROSITE" id="PS50893">
    <property type="entry name" value="ABC_TRANSPORTER_2"/>
    <property type="match status" value="1"/>
</dbReference>
<dbReference type="Pfam" id="PF00005">
    <property type="entry name" value="ABC_tran"/>
    <property type="match status" value="1"/>
</dbReference>
<dbReference type="OrthoDB" id="9802264at2"/>
<sequence>MAELRIENVFYKYGKTGAQVLKGISACFDGGKLHAVTGPSGSGKTTLLSLMMGLDVPASGEIFADGEELSKLDMDLYRRNKVAMIFQSFQLFQLLTAEENVCYPLELKGVSKKEAIKEAERLLGLVEITKDKLKRFPSQLSGGEQQRVAIARAIATGAEIILADEPTGNLDKENTLSIFNLFKKLAKEQGYCIVVVTHDLELARMSDKVFQLDDGIFKENI</sequence>
<evidence type="ECO:0000256" key="2">
    <source>
        <dbReference type="ARBA" id="ARBA00022448"/>
    </source>
</evidence>